<comment type="caution">
    <text evidence="2">The sequence shown here is derived from an EMBL/GenBank/DDBJ whole genome shotgun (WGS) entry which is preliminary data.</text>
</comment>
<keyword evidence="2" id="KW-0808">Transferase</keyword>
<dbReference type="PANTHER" id="PTHR46401:SF9">
    <property type="entry name" value="MANNOSYLTRANSFERASE A"/>
    <property type="match status" value="1"/>
</dbReference>
<dbReference type="Proteomes" id="UP000198145">
    <property type="component" value="Unassembled WGS sequence"/>
</dbReference>
<reference evidence="2 3" key="1">
    <citation type="submission" date="2017-06" db="EMBL/GenBank/DDBJ databases">
        <title>Draft genome of Pseudomonas nitroreducens DF05.</title>
        <authorList>
            <person name="Iyer R."/>
        </authorList>
    </citation>
    <scope>NUCLEOTIDE SEQUENCE [LARGE SCALE GENOMIC DNA]</scope>
    <source>
        <strain evidence="2 3">DF05</strain>
    </source>
</reference>
<dbReference type="PANTHER" id="PTHR46401">
    <property type="entry name" value="GLYCOSYLTRANSFERASE WBBK-RELATED"/>
    <property type="match status" value="1"/>
</dbReference>
<dbReference type="AlphaFoldDB" id="A0A246F663"/>
<evidence type="ECO:0000313" key="2">
    <source>
        <dbReference type="EMBL" id="OWP48621.1"/>
    </source>
</evidence>
<dbReference type="CDD" id="cd03809">
    <property type="entry name" value="GT4_MtfB-like"/>
    <property type="match status" value="1"/>
</dbReference>
<accession>A0A246F663</accession>
<name>A0A246F663_PSENT</name>
<dbReference type="EMBL" id="NJBA01000008">
    <property type="protein sequence ID" value="OWP48621.1"/>
    <property type="molecule type" value="Genomic_DNA"/>
</dbReference>
<dbReference type="GO" id="GO:0016757">
    <property type="term" value="F:glycosyltransferase activity"/>
    <property type="evidence" value="ECO:0007669"/>
    <property type="project" value="InterPro"/>
</dbReference>
<gene>
    <name evidence="2" type="ORF">CEG18_21615</name>
</gene>
<dbReference type="Pfam" id="PF00534">
    <property type="entry name" value="Glycos_transf_1"/>
    <property type="match status" value="1"/>
</dbReference>
<sequence length="463" mass="53118">MTRLLIECTYVYEHPDLNSGIQRVVRNVIRHLEGRQGKVECIPVVMQDGQLRRVLELIPTARSDEPSAIRRWIHRLDHARLLFWGLYARVVALLRIRDEGVGRKALFWSWRIAGLSLTVPIRLLLWLERRLGLTRQRSVDLETRPGDVFLMLDSSWHVDFYALADKLKQQGVVIVSVIYDLIPLTHSQFCDAGLTKVFDRWFGWVASTADGFMAISQTVRDEVRNEVVRRLGPAEAEKRLFDYFYLGSELDLSRRDSVLDPKLVKLFDDAAPVYLMVSTIEPRKNHQYLLDAFAQLWAKGSDARLCIIGKIGWKSEGLIGSIHRHPELGKRLFMFNQLNDAGLEYAYARARALVFPSHAEGFGLPLVEAMQRSLPVMASDIPVFREIGRDYMAYFDLEAPDSLANLIDEYEASGRFPASADLALWQWIGWREASHQLLDRIMVDVTRRRSGLPKLERADADCV</sequence>
<dbReference type="Gene3D" id="3.40.50.2000">
    <property type="entry name" value="Glycogen Phosphorylase B"/>
    <property type="match status" value="1"/>
</dbReference>
<feature type="domain" description="Glycosyl transferase family 1" evidence="1">
    <location>
        <begin position="267"/>
        <end position="413"/>
    </location>
</feature>
<evidence type="ECO:0000259" key="1">
    <source>
        <dbReference type="Pfam" id="PF00534"/>
    </source>
</evidence>
<organism evidence="2 3">
    <name type="scientific">Pseudomonas nitroreducens</name>
    <dbReference type="NCBI Taxonomy" id="46680"/>
    <lineage>
        <taxon>Bacteria</taxon>
        <taxon>Pseudomonadati</taxon>
        <taxon>Pseudomonadota</taxon>
        <taxon>Gammaproteobacteria</taxon>
        <taxon>Pseudomonadales</taxon>
        <taxon>Pseudomonadaceae</taxon>
        <taxon>Pseudomonas</taxon>
    </lineage>
</organism>
<protein>
    <submittedName>
        <fullName evidence="2">Glycosyl transferase</fullName>
    </submittedName>
</protein>
<dbReference type="SUPFAM" id="SSF53756">
    <property type="entry name" value="UDP-Glycosyltransferase/glycogen phosphorylase"/>
    <property type="match status" value="1"/>
</dbReference>
<proteinExistence type="predicted"/>
<evidence type="ECO:0000313" key="3">
    <source>
        <dbReference type="Proteomes" id="UP000198145"/>
    </source>
</evidence>
<dbReference type="InterPro" id="IPR001296">
    <property type="entry name" value="Glyco_trans_1"/>
</dbReference>
<dbReference type="RefSeq" id="WP_088420520.1">
    <property type="nucleotide sequence ID" value="NZ_NJBA01000008.1"/>
</dbReference>